<evidence type="ECO:0000256" key="4">
    <source>
        <dbReference type="ARBA" id="ARBA00022679"/>
    </source>
</evidence>
<feature type="transmembrane region" description="Helical" evidence="8">
    <location>
        <begin position="285"/>
        <end position="308"/>
    </location>
</feature>
<dbReference type="PANTHER" id="PTHR33908:SF3">
    <property type="entry name" value="UNDECAPRENYL PHOSPHATE-ALPHA-4-AMINO-4-DEOXY-L-ARABINOSE ARABINOSYL TRANSFERASE"/>
    <property type="match status" value="1"/>
</dbReference>
<comment type="caution">
    <text evidence="10">The sequence shown here is derived from an EMBL/GenBank/DDBJ whole genome shotgun (WGS) entry which is preliminary data.</text>
</comment>
<evidence type="ECO:0000256" key="5">
    <source>
        <dbReference type="ARBA" id="ARBA00022692"/>
    </source>
</evidence>
<feature type="transmembrane region" description="Helical" evidence="8">
    <location>
        <begin position="32"/>
        <end position="51"/>
    </location>
</feature>
<evidence type="ECO:0000259" key="9">
    <source>
        <dbReference type="Pfam" id="PF13231"/>
    </source>
</evidence>
<evidence type="ECO:0000256" key="3">
    <source>
        <dbReference type="ARBA" id="ARBA00022676"/>
    </source>
</evidence>
<keyword evidence="2" id="KW-1003">Cell membrane</keyword>
<keyword evidence="4" id="KW-0808">Transferase</keyword>
<comment type="subcellular location">
    <subcellularLocation>
        <location evidence="1">Cell membrane</location>
        <topology evidence="1">Multi-pass membrane protein</topology>
    </subcellularLocation>
</comment>
<organism evidence="10 11">
    <name type="scientific">Candidatus Saganbacteria bacterium</name>
    <dbReference type="NCBI Taxonomy" id="2575572"/>
    <lineage>
        <taxon>Bacteria</taxon>
        <taxon>Bacillati</taxon>
        <taxon>Saganbacteria</taxon>
    </lineage>
</organism>
<feature type="domain" description="Glycosyltransferase RgtA/B/C/D-like" evidence="9">
    <location>
        <begin position="91"/>
        <end position="245"/>
    </location>
</feature>
<name>A0A9D6ULX8_UNCSA</name>
<evidence type="ECO:0000256" key="2">
    <source>
        <dbReference type="ARBA" id="ARBA00022475"/>
    </source>
</evidence>
<feature type="transmembrane region" description="Helical" evidence="8">
    <location>
        <begin position="235"/>
        <end position="252"/>
    </location>
</feature>
<dbReference type="GO" id="GO:0010041">
    <property type="term" value="P:response to iron(III) ion"/>
    <property type="evidence" value="ECO:0007669"/>
    <property type="project" value="TreeGrafter"/>
</dbReference>
<evidence type="ECO:0000313" key="11">
    <source>
        <dbReference type="Proteomes" id="UP000808761"/>
    </source>
</evidence>
<dbReference type="EMBL" id="JACRKR010000076">
    <property type="protein sequence ID" value="MBI5078681.1"/>
    <property type="molecule type" value="Genomic_DNA"/>
</dbReference>
<dbReference type="GO" id="GO:0009103">
    <property type="term" value="P:lipopolysaccharide biosynthetic process"/>
    <property type="evidence" value="ECO:0007669"/>
    <property type="project" value="UniProtKB-ARBA"/>
</dbReference>
<dbReference type="InterPro" id="IPR038731">
    <property type="entry name" value="RgtA/B/C-like"/>
</dbReference>
<keyword evidence="6 8" id="KW-1133">Transmembrane helix</keyword>
<dbReference type="AlphaFoldDB" id="A0A9D6ULX8"/>
<proteinExistence type="predicted"/>
<dbReference type="GO" id="GO:0005886">
    <property type="term" value="C:plasma membrane"/>
    <property type="evidence" value="ECO:0007669"/>
    <property type="project" value="UniProtKB-SubCell"/>
</dbReference>
<reference evidence="10" key="1">
    <citation type="submission" date="2020-07" db="EMBL/GenBank/DDBJ databases">
        <title>Huge and variable diversity of episymbiotic CPR bacteria and DPANN archaea in groundwater ecosystems.</title>
        <authorList>
            <person name="He C.Y."/>
            <person name="Keren R."/>
            <person name="Whittaker M."/>
            <person name="Farag I.F."/>
            <person name="Doudna J."/>
            <person name="Cate J.H.D."/>
            <person name="Banfield J.F."/>
        </authorList>
    </citation>
    <scope>NUCLEOTIDE SEQUENCE</scope>
    <source>
        <strain evidence="10">NC_groundwater_1860_Pr3_B-0.1um_51_7</strain>
    </source>
</reference>
<feature type="transmembrane region" description="Helical" evidence="8">
    <location>
        <begin position="112"/>
        <end position="133"/>
    </location>
</feature>
<keyword evidence="5 8" id="KW-0812">Transmembrane</keyword>
<feature type="transmembrane region" description="Helical" evidence="8">
    <location>
        <begin position="195"/>
        <end position="223"/>
    </location>
</feature>
<keyword evidence="7 8" id="KW-0472">Membrane</keyword>
<gene>
    <name evidence="10" type="ORF">HZB08_01485</name>
</gene>
<dbReference type="PANTHER" id="PTHR33908">
    <property type="entry name" value="MANNOSYLTRANSFERASE YKCB-RELATED"/>
    <property type="match status" value="1"/>
</dbReference>
<protein>
    <submittedName>
        <fullName evidence="10">Glycosyltransferase family 39 protein</fullName>
    </submittedName>
</protein>
<dbReference type="Pfam" id="PF13231">
    <property type="entry name" value="PMT_2"/>
    <property type="match status" value="1"/>
</dbReference>
<evidence type="ECO:0000256" key="6">
    <source>
        <dbReference type="ARBA" id="ARBA00022989"/>
    </source>
</evidence>
<accession>A0A9D6ULX8</accession>
<evidence type="ECO:0000256" key="8">
    <source>
        <dbReference type="SAM" id="Phobius"/>
    </source>
</evidence>
<keyword evidence="3" id="KW-0328">Glycosyltransferase</keyword>
<dbReference type="InterPro" id="IPR050297">
    <property type="entry name" value="LipidA_mod_glycosyltrf_83"/>
</dbReference>
<sequence length="323" mass="37430">MKISNFQFPISNEGKNYLNKIAKRYHHWTLDIRHWTFIAILLPLAFSLFFFKLGSFSLYDAAETTYGEFVKNILHTGDWITMHYNGQIIFDKPPLYFWLAAMLSKVIGFSEFAMRFWAALAGVLTVIITYFLGKAFYNEKVGFLSGIIAMTAFQFLIQSRIAELDVLLTLFITSSLLFFYAGYQANKRKYYLLAYFPMALAMLIKGLLGVALPGCAIFLFLLFKKEPHKIKELRIIPGFFIIALIGLPWYAVEYLRHGKVFLDFALGFLFLSRFQGVVSGHTGPWYYYFLALILGFAPWSHFLPYGLWQTFKNRKNDPELLIL</sequence>
<dbReference type="GO" id="GO:0016763">
    <property type="term" value="F:pentosyltransferase activity"/>
    <property type="evidence" value="ECO:0007669"/>
    <property type="project" value="TreeGrafter"/>
</dbReference>
<feature type="transmembrane region" description="Helical" evidence="8">
    <location>
        <begin position="164"/>
        <end position="183"/>
    </location>
</feature>
<feature type="non-terminal residue" evidence="10">
    <location>
        <position position="323"/>
    </location>
</feature>
<evidence type="ECO:0000313" key="10">
    <source>
        <dbReference type="EMBL" id="MBI5078681.1"/>
    </source>
</evidence>
<evidence type="ECO:0000256" key="7">
    <source>
        <dbReference type="ARBA" id="ARBA00023136"/>
    </source>
</evidence>
<evidence type="ECO:0000256" key="1">
    <source>
        <dbReference type="ARBA" id="ARBA00004651"/>
    </source>
</evidence>
<feature type="transmembrane region" description="Helical" evidence="8">
    <location>
        <begin position="139"/>
        <end position="157"/>
    </location>
</feature>
<dbReference type="Proteomes" id="UP000808761">
    <property type="component" value="Unassembled WGS sequence"/>
</dbReference>